<dbReference type="InterPro" id="IPR011343">
    <property type="entry name" value="DeoC"/>
</dbReference>
<dbReference type="Proteomes" id="UP000289411">
    <property type="component" value="Unassembled WGS sequence"/>
</dbReference>
<evidence type="ECO:0000256" key="3">
    <source>
        <dbReference type="ARBA" id="ARBA00012515"/>
    </source>
</evidence>
<evidence type="ECO:0000256" key="7">
    <source>
        <dbReference type="NCBIfam" id="TIGR00126"/>
    </source>
</evidence>
<dbReference type="EMBL" id="QYBC01000024">
    <property type="protein sequence ID" value="RYB02069.1"/>
    <property type="molecule type" value="Genomic_DNA"/>
</dbReference>
<dbReference type="InterPro" id="IPR013785">
    <property type="entry name" value="Aldolase_TIM"/>
</dbReference>
<evidence type="ECO:0000313" key="9">
    <source>
        <dbReference type="Proteomes" id="UP000289411"/>
    </source>
</evidence>
<dbReference type="RefSeq" id="WP_129221594.1">
    <property type="nucleotide sequence ID" value="NZ_QYBC01000024.1"/>
</dbReference>
<evidence type="ECO:0000256" key="6">
    <source>
        <dbReference type="ARBA" id="ARBA00048791"/>
    </source>
</evidence>
<proteinExistence type="inferred from homology"/>
<evidence type="ECO:0000256" key="1">
    <source>
        <dbReference type="ARBA" id="ARBA00004816"/>
    </source>
</evidence>
<name>A0A4Q2R8K7_9HYPH</name>
<reference evidence="8 9" key="1">
    <citation type="submission" date="2018-09" db="EMBL/GenBank/DDBJ databases">
        <authorList>
            <person name="Grouzdev D.S."/>
            <person name="Krutkina M.S."/>
        </authorList>
    </citation>
    <scope>NUCLEOTIDE SEQUENCE [LARGE SCALE GENOMIC DNA]</scope>
    <source>
        <strain evidence="8 9">RmlP001</strain>
    </source>
</reference>
<reference evidence="8 9" key="2">
    <citation type="submission" date="2019-02" db="EMBL/GenBank/DDBJ databases">
        <title>'Lichenibacterium ramalinii' gen. nov. sp. nov., 'Lichenibacterium minor' gen. nov. sp. nov.</title>
        <authorList>
            <person name="Pankratov T."/>
        </authorList>
    </citation>
    <scope>NUCLEOTIDE SEQUENCE [LARGE SCALE GENOMIC DNA]</scope>
    <source>
        <strain evidence="8 9">RmlP001</strain>
    </source>
</reference>
<organism evidence="8 9">
    <name type="scientific">Lichenibacterium ramalinae</name>
    <dbReference type="NCBI Taxonomy" id="2316527"/>
    <lineage>
        <taxon>Bacteria</taxon>
        <taxon>Pseudomonadati</taxon>
        <taxon>Pseudomonadota</taxon>
        <taxon>Alphaproteobacteria</taxon>
        <taxon>Hyphomicrobiales</taxon>
        <taxon>Lichenihabitantaceae</taxon>
        <taxon>Lichenibacterium</taxon>
    </lineage>
</organism>
<dbReference type="Gene3D" id="3.20.20.70">
    <property type="entry name" value="Aldolase class I"/>
    <property type="match status" value="1"/>
</dbReference>
<protein>
    <recommendedName>
        <fullName evidence="3 7">Deoxyribose-phosphate aldolase</fullName>
        <ecNumber evidence="3 7">4.1.2.4</ecNumber>
    </recommendedName>
</protein>
<dbReference type="GO" id="GO:0005737">
    <property type="term" value="C:cytoplasm"/>
    <property type="evidence" value="ECO:0007669"/>
    <property type="project" value="InterPro"/>
</dbReference>
<dbReference type="InterPro" id="IPR002915">
    <property type="entry name" value="DeoC/FbaB/LacD_aldolase"/>
</dbReference>
<dbReference type="EC" id="4.1.2.4" evidence="3 7"/>
<dbReference type="NCBIfam" id="TIGR00126">
    <property type="entry name" value="deoC"/>
    <property type="match status" value="1"/>
</dbReference>
<dbReference type="SUPFAM" id="SSF51569">
    <property type="entry name" value="Aldolase"/>
    <property type="match status" value="1"/>
</dbReference>
<gene>
    <name evidence="8" type="primary">deoC</name>
    <name evidence="8" type="ORF">D3272_22860</name>
</gene>
<dbReference type="GO" id="GO:0009264">
    <property type="term" value="P:deoxyribonucleotide catabolic process"/>
    <property type="evidence" value="ECO:0007669"/>
    <property type="project" value="UniProtKB-UniRule"/>
</dbReference>
<keyword evidence="9" id="KW-1185">Reference proteome</keyword>
<dbReference type="GO" id="GO:0004139">
    <property type="term" value="F:deoxyribose-phosphate aldolase activity"/>
    <property type="evidence" value="ECO:0007669"/>
    <property type="project" value="UniProtKB-UniRule"/>
</dbReference>
<dbReference type="PANTHER" id="PTHR10889:SF3">
    <property type="entry name" value="DEOXYRIBOSE-PHOSPHATE ALDOLASE"/>
    <property type="match status" value="1"/>
</dbReference>
<dbReference type="OrthoDB" id="6579831at2"/>
<evidence type="ECO:0000256" key="5">
    <source>
        <dbReference type="ARBA" id="ARBA00023270"/>
    </source>
</evidence>
<sequence length="254" mass="25454">MVLHRAVAARALACLDLTDLSDACDAAAVEALCTRAATRHGPVAAVCLWPRFVAQARGILGPNSAIRIATVVNFPSGDGTIAGTEAEARAAVAAGADEVDVVIPYRALMAGNGGAVDATVAAVRAACPTALIKTILESGVLADDGLIAEASRRAIAAGADMLKTSTGKVAVNATPEAVATMLRAIREAGRPIGLKAAGGIGTTAVAGRYLALADDAMGPSWAKPATFRFGASGLLDDLLAVLDGRPTGRPATGY</sequence>
<dbReference type="AlphaFoldDB" id="A0A4Q2R8K7"/>
<evidence type="ECO:0000313" key="8">
    <source>
        <dbReference type="EMBL" id="RYB02069.1"/>
    </source>
</evidence>
<keyword evidence="5" id="KW-0704">Schiff base</keyword>
<keyword evidence="4 8" id="KW-0456">Lyase</keyword>
<dbReference type="Pfam" id="PF01791">
    <property type="entry name" value="DeoC"/>
    <property type="match status" value="1"/>
</dbReference>
<dbReference type="SMART" id="SM01133">
    <property type="entry name" value="DeoC"/>
    <property type="match status" value="1"/>
</dbReference>
<dbReference type="GO" id="GO:0016052">
    <property type="term" value="P:carbohydrate catabolic process"/>
    <property type="evidence" value="ECO:0007669"/>
    <property type="project" value="TreeGrafter"/>
</dbReference>
<evidence type="ECO:0000256" key="4">
    <source>
        <dbReference type="ARBA" id="ARBA00023239"/>
    </source>
</evidence>
<dbReference type="PANTHER" id="PTHR10889">
    <property type="entry name" value="DEOXYRIBOSE-PHOSPHATE ALDOLASE"/>
    <property type="match status" value="1"/>
</dbReference>
<comment type="similarity">
    <text evidence="2">Belongs to the DeoC/FbaB aldolase family. DeoC type 2 subfamily.</text>
</comment>
<evidence type="ECO:0000256" key="2">
    <source>
        <dbReference type="ARBA" id="ARBA00009473"/>
    </source>
</evidence>
<dbReference type="PIRSF" id="PIRSF001357">
    <property type="entry name" value="DeoC"/>
    <property type="match status" value="1"/>
</dbReference>
<comment type="catalytic activity">
    <reaction evidence="6">
        <text>2-deoxy-D-ribose 5-phosphate = D-glyceraldehyde 3-phosphate + acetaldehyde</text>
        <dbReference type="Rhea" id="RHEA:12821"/>
        <dbReference type="ChEBI" id="CHEBI:15343"/>
        <dbReference type="ChEBI" id="CHEBI:59776"/>
        <dbReference type="ChEBI" id="CHEBI:62877"/>
        <dbReference type="EC" id="4.1.2.4"/>
    </reaction>
</comment>
<comment type="pathway">
    <text evidence="1">Carbohydrate degradation; 2-deoxy-D-ribose 1-phosphate degradation; D-glyceraldehyde 3-phosphate and acetaldehyde from 2-deoxy-alpha-D-ribose 1-phosphate: step 2/2.</text>
</comment>
<accession>A0A4Q2R8K7</accession>
<comment type="caution">
    <text evidence="8">The sequence shown here is derived from an EMBL/GenBank/DDBJ whole genome shotgun (WGS) entry which is preliminary data.</text>
</comment>